<gene>
    <name evidence="1" type="ORF">PoB_001645000</name>
</gene>
<evidence type="ECO:0000313" key="1">
    <source>
        <dbReference type="EMBL" id="GFN89944.1"/>
    </source>
</evidence>
<proteinExistence type="predicted"/>
<comment type="caution">
    <text evidence="1">The sequence shown here is derived from an EMBL/GenBank/DDBJ whole genome shotgun (WGS) entry which is preliminary data.</text>
</comment>
<dbReference type="Proteomes" id="UP000735302">
    <property type="component" value="Unassembled WGS sequence"/>
</dbReference>
<evidence type="ECO:0000313" key="2">
    <source>
        <dbReference type="Proteomes" id="UP000735302"/>
    </source>
</evidence>
<dbReference type="EMBL" id="BLXT01001969">
    <property type="protein sequence ID" value="GFN89944.1"/>
    <property type="molecule type" value="Genomic_DNA"/>
</dbReference>
<protein>
    <submittedName>
        <fullName evidence="1">Uncharacterized protein</fullName>
    </submittedName>
</protein>
<dbReference type="AlphaFoldDB" id="A0AAV3Z3E3"/>
<sequence>MLTELLFRTHQRWWIQKPSPGKLSQPPSYPAVITHPFYSIIVRKEREAMQKIRWPRPVLKVTGHKVARGPPFSWILASVYLNCQFLFPCRSLS</sequence>
<name>A0AAV3Z3E3_9GAST</name>
<keyword evidence="2" id="KW-1185">Reference proteome</keyword>
<organism evidence="1 2">
    <name type="scientific">Plakobranchus ocellatus</name>
    <dbReference type="NCBI Taxonomy" id="259542"/>
    <lineage>
        <taxon>Eukaryota</taxon>
        <taxon>Metazoa</taxon>
        <taxon>Spiralia</taxon>
        <taxon>Lophotrochozoa</taxon>
        <taxon>Mollusca</taxon>
        <taxon>Gastropoda</taxon>
        <taxon>Heterobranchia</taxon>
        <taxon>Euthyneura</taxon>
        <taxon>Panpulmonata</taxon>
        <taxon>Sacoglossa</taxon>
        <taxon>Placobranchoidea</taxon>
        <taxon>Plakobranchidae</taxon>
        <taxon>Plakobranchus</taxon>
    </lineage>
</organism>
<accession>A0AAV3Z3E3</accession>
<reference evidence="1 2" key="1">
    <citation type="journal article" date="2021" name="Elife">
        <title>Chloroplast acquisition without the gene transfer in kleptoplastic sea slugs, Plakobranchus ocellatus.</title>
        <authorList>
            <person name="Maeda T."/>
            <person name="Takahashi S."/>
            <person name="Yoshida T."/>
            <person name="Shimamura S."/>
            <person name="Takaki Y."/>
            <person name="Nagai Y."/>
            <person name="Toyoda A."/>
            <person name="Suzuki Y."/>
            <person name="Arimoto A."/>
            <person name="Ishii H."/>
            <person name="Satoh N."/>
            <person name="Nishiyama T."/>
            <person name="Hasebe M."/>
            <person name="Maruyama T."/>
            <person name="Minagawa J."/>
            <person name="Obokata J."/>
            <person name="Shigenobu S."/>
        </authorList>
    </citation>
    <scope>NUCLEOTIDE SEQUENCE [LARGE SCALE GENOMIC DNA]</scope>
</reference>